<evidence type="ECO:0000313" key="2">
    <source>
        <dbReference type="WBParaSite" id="PTRK_0000040300.1"/>
    </source>
</evidence>
<accession>A0A0N4Z126</accession>
<name>A0A0N4Z126_PARTI</name>
<evidence type="ECO:0000313" key="1">
    <source>
        <dbReference type="Proteomes" id="UP000038045"/>
    </source>
</evidence>
<organism evidence="1 2">
    <name type="scientific">Parastrongyloides trichosuri</name>
    <name type="common">Possum-specific nematode worm</name>
    <dbReference type="NCBI Taxonomy" id="131310"/>
    <lineage>
        <taxon>Eukaryota</taxon>
        <taxon>Metazoa</taxon>
        <taxon>Ecdysozoa</taxon>
        <taxon>Nematoda</taxon>
        <taxon>Chromadorea</taxon>
        <taxon>Rhabditida</taxon>
        <taxon>Tylenchina</taxon>
        <taxon>Panagrolaimomorpha</taxon>
        <taxon>Strongyloidoidea</taxon>
        <taxon>Strongyloididae</taxon>
        <taxon>Parastrongyloides</taxon>
    </lineage>
</organism>
<keyword evidence="1" id="KW-1185">Reference proteome</keyword>
<protein>
    <submittedName>
        <fullName evidence="2">C-type lectin domain-containing protein</fullName>
    </submittedName>
</protein>
<dbReference type="WBParaSite" id="PTRK_0000040300.1">
    <property type="protein sequence ID" value="PTRK_0000040300.1"/>
    <property type="gene ID" value="PTRK_0000040300"/>
</dbReference>
<proteinExistence type="predicted"/>
<sequence length="180" mass="20485">MDKVDMEESTTTFTMSFNSSSIKMNDENDLGSPSFSKSLSAGSLISFAHLFISSVVNEDNDTPLGGEIAAEEDIDKDNWNNFQWNGQERPSLIELGTDDKTFWNSELWNSNDYNQNVICGINSEILEYCGAKGYDEDNEDYDVFRPENVDVQDDYIIAQEEEIIEALDNELKDCSYYEIN</sequence>
<reference evidence="2" key="1">
    <citation type="submission" date="2017-02" db="UniProtKB">
        <authorList>
            <consortium name="WormBaseParasite"/>
        </authorList>
    </citation>
    <scope>IDENTIFICATION</scope>
</reference>
<dbReference type="Proteomes" id="UP000038045">
    <property type="component" value="Unplaced"/>
</dbReference>
<dbReference type="AlphaFoldDB" id="A0A0N4Z126"/>